<accession>A0A8H5EY46</accession>
<evidence type="ECO:0000313" key="3">
    <source>
        <dbReference type="Proteomes" id="UP000567179"/>
    </source>
</evidence>
<feature type="compositionally biased region" description="Polar residues" evidence="1">
    <location>
        <begin position="13"/>
        <end position="30"/>
    </location>
</feature>
<comment type="caution">
    <text evidence="2">The sequence shown here is derived from an EMBL/GenBank/DDBJ whole genome shotgun (WGS) entry which is preliminary data.</text>
</comment>
<feature type="compositionally biased region" description="Low complexity" evidence="1">
    <location>
        <begin position="677"/>
        <end position="690"/>
    </location>
</feature>
<dbReference type="OrthoDB" id="3058472at2759"/>
<organism evidence="2 3">
    <name type="scientific">Psilocybe cf. subviscida</name>
    <dbReference type="NCBI Taxonomy" id="2480587"/>
    <lineage>
        <taxon>Eukaryota</taxon>
        <taxon>Fungi</taxon>
        <taxon>Dikarya</taxon>
        <taxon>Basidiomycota</taxon>
        <taxon>Agaricomycotina</taxon>
        <taxon>Agaricomycetes</taxon>
        <taxon>Agaricomycetidae</taxon>
        <taxon>Agaricales</taxon>
        <taxon>Agaricineae</taxon>
        <taxon>Strophariaceae</taxon>
        <taxon>Psilocybe</taxon>
    </lineage>
</organism>
<feature type="region of interest" description="Disordered" evidence="1">
    <location>
        <begin position="1"/>
        <end position="76"/>
    </location>
</feature>
<reference evidence="2 3" key="1">
    <citation type="journal article" date="2020" name="ISME J.">
        <title>Uncovering the hidden diversity of litter-decomposition mechanisms in mushroom-forming fungi.</title>
        <authorList>
            <person name="Floudas D."/>
            <person name="Bentzer J."/>
            <person name="Ahren D."/>
            <person name="Johansson T."/>
            <person name="Persson P."/>
            <person name="Tunlid A."/>
        </authorList>
    </citation>
    <scope>NUCLEOTIDE SEQUENCE [LARGE SCALE GENOMIC DNA]</scope>
    <source>
        <strain evidence="2 3">CBS 101986</strain>
    </source>
</reference>
<dbReference type="AlphaFoldDB" id="A0A8H5EY46"/>
<feature type="region of interest" description="Disordered" evidence="1">
    <location>
        <begin position="348"/>
        <end position="390"/>
    </location>
</feature>
<feature type="compositionally biased region" description="Low complexity" evidence="1">
    <location>
        <begin position="182"/>
        <end position="200"/>
    </location>
</feature>
<feature type="compositionally biased region" description="Low complexity" evidence="1">
    <location>
        <begin position="536"/>
        <end position="547"/>
    </location>
</feature>
<feature type="compositionally biased region" description="Basic residues" evidence="1">
    <location>
        <begin position="591"/>
        <end position="603"/>
    </location>
</feature>
<feature type="compositionally biased region" description="Polar residues" evidence="1">
    <location>
        <begin position="51"/>
        <end position="68"/>
    </location>
</feature>
<feature type="region of interest" description="Disordered" evidence="1">
    <location>
        <begin position="182"/>
        <end position="202"/>
    </location>
</feature>
<feature type="compositionally biased region" description="Basic residues" evidence="1">
    <location>
        <begin position="508"/>
        <end position="535"/>
    </location>
</feature>
<evidence type="ECO:0000313" key="2">
    <source>
        <dbReference type="EMBL" id="KAF5316616.1"/>
    </source>
</evidence>
<name>A0A8H5EY46_9AGAR</name>
<dbReference type="Proteomes" id="UP000567179">
    <property type="component" value="Unassembled WGS sequence"/>
</dbReference>
<feature type="region of interest" description="Disordered" evidence="1">
    <location>
        <begin position="655"/>
        <end position="734"/>
    </location>
</feature>
<feature type="region of interest" description="Disordered" evidence="1">
    <location>
        <begin position="578"/>
        <end position="615"/>
    </location>
</feature>
<evidence type="ECO:0000256" key="1">
    <source>
        <dbReference type="SAM" id="MobiDB-lite"/>
    </source>
</evidence>
<dbReference type="EMBL" id="JAACJJ010000042">
    <property type="protein sequence ID" value="KAF5316616.1"/>
    <property type="molecule type" value="Genomic_DNA"/>
</dbReference>
<feature type="region of interest" description="Disordered" evidence="1">
    <location>
        <begin position="482"/>
        <end position="554"/>
    </location>
</feature>
<sequence length="734" mass="80240">MADSYGYHPDTGYRSQSYASAVPSASSWVNPSAGKGKGRRPLPQPRHRDQSGTSSTLSAAPSGRTTSRPLPEPSFHQHRVPVHYDDIESGNNNVDVVHIARSDQGEDTPTMRPLHITNPPSIEDEHIAVPGSSSSPVIVSKSNASGRGFVGGFFKGLKRLPKMLKGGNNASDNKKQVTRKATFGTDNTGTTPTITAAPMTRGNTLPRYLSNPSIGPSNPQFAHRLSMAVPHTPEGAEATPRLGALQVRNNVAGPQFPTVTVSPPSDGYGEGERADYYDGTSGEPVDDILENLPSLRDRATVMVYTNSQAPTITPIHDIQEERPVTILPTPRVSYAQDLPTRITQVTYAAPIQTEPQERPPNPSTVEPPQMESAHFHPRVSSPISPRGILSPKSTSAYTMSMAQSFYDPSFSGEHLSPVEKFFKGLYHLPWVAQERVTVDYRPGDSARAKSKMKIIGKGSARPMPSWYRAVVSRSRRMSKSLDLLSSGASSSLGNELSPRGSPTSLSRQTRRSPRSSIYLHRHTSRGRATRPRTRNRASSEAQSASQAPQRVPSPVIPAAYPYPFAQYPYPYPYQYGQYPPHQMQAAGPPQRTHRRHKSSRHRHQQQEYPPYQPMAMPPMNMPMTVAMPMQSQGMPMNMYAAGPPPMQVGVTQNGAPVYFITPSPPQSDSGQPRTTNHDPSQSQGQGQHQPMHATSPMFVQMAPHPSGSQEHGNRGKHNMTPPLTPQKAKATPYS</sequence>
<proteinExistence type="predicted"/>
<keyword evidence="3" id="KW-1185">Reference proteome</keyword>
<protein>
    <submittedName>
        <fullName evidence="2">Uncharacterized protein</fullName>
    </submittedName>
</protein>
<feature type="compositionally biased region" description="Low complexity" evidence="1">
    <location>
        <begin position="482"/>
        <end position="497"/>
    </location>
</feature>
<gene>
    <name evidence="2" type="ORF">D9619_006407</name>
</gene>